<dbReference type="Pfam" id="PF25273">
    <property type="entry name" value="DUF7869"/>
    <property type="match status" value="1"/>
</dbReference>
<evidence type="ECO:0000313" key="3">
    <source>
        <dbReference type="EMBL" id="CAG9760346.1"/>
    </source>
</evidence>
<dbReference type="Proteomes" id="UP001152799">
    <property type="component" value="Chromosome 1"/>
</dbReference>
<proteinExistence type="predicted"/>
<keyword evidence="4" id="KW-1185">Reference proteome</keyword>
<dbReference type="InterPro" id="IPR057191">
    <property type="entry name" value="DUF7869"/>
</dbReference>
<dbReference type="OrthoDB" id="434783at2759"/>
<evidence type="ECO:0000313" key="4">
    <source>
        <dbReference type="Proteomes" id="UP001152799"/>
    </source>
</evidence>
<dbReference type="PANTHER" id="PTHR10773">
    <property type="entry name" value="DNA-DIRECTED RNA POLYMERASES I, II, AND III SUBUNIT RPABC2"/>
    <property type="match status" value="1"/>
</dbReference>
<evidence type="ECO:0000259" key="2">
    <source>
        <dbReference type="Pfam" id="PF25273"/>
    </source>
</evidence>
<evidence type="ECO:0000256" key="1">
    <source>
        <dbReference type="SAM" id="MobiDB-lite"/>
    </source>
</evidence>
<feature type="compositionally biased region" description="Basic and acidic residues" evidence="1">
    <location>
        <begin position="188"/>
        <end position="199"/>
    </location>
</feature>
<feature type="compositionally biased region" description="Low complexity" evidence="1">
    <location>
        <begin position="207"/>
        <end position="233"/>
    </location>
</feature>
<sequence>MVLQDPLLDIANQIVTENIPSSHSNDSKDIAFSISPFCLQDDTSLILKDTTSAGVSQVESSHAIIAEKKDKSDYVEVMENNETTLESQPVYHLSGENIDTTDSAVQEFPKIVHTTERSGCEEQFALMDNKENECNNTSNSINSKQFEYEISEYVNPTKLYITRKRKKNYQISPVYSNESDVDLSDTDPTYKGEQDDKMKKIQIFNRSNSSSTSNDTSSSSSSDTSSSSSSTSSGENTPSTSKNTKKRTPNPEKWKQNLTKRLRNTGQSYVSMSKSKKIFAARSVKSPCPEKCRLKCRDNINENERASIFQKFWNLSDINKQRLFVQSCLRNVSPRYKYTNAVRPRKENKAFYFTTDNDRVIVCKVFFKNTLDITDHGGKTVTDLFRDFKETQTGENKEFGKYSTYYKVFTTQFNIGFYQPKKDQCDLCLSYSNTMGNARDKIEEEYKKHLEEKELCRKEKYFDRLNITDNKKVLIYDLQAVLQCPRGDTSAFYYKSKLNALNFTLVDLNKLDPNNEKKRGYRDVHCFYWNETDAKRGSIEIGSSILKYFEILSSNNPTNEEIEITFYSDNCCGQNKNKVIATLYLYAVSHFNNIKVITHKFLIKGHTQNEGDNVHSLIEKEIKKNLRSGPIYSPHQYVTMIKNAKKTNPPFKVHELTFESFLNLKKLQEEWGYNYNFDTSGNTVLWNNIKVMMFRKEKPFSFFYKTSYKQENFLEVNLRNKRRKMLSLEEITLEKAYQNKLELSENKKKDLRELISKNLIPNYYADFYSSMLA</sequence>
<dbReference type="PANTHER" id="PTHR10773:SF19">
    <property type="match status" value="1"/>
</dbReference>
<protein>
    <recommendedName>
        <fullName evidence="2">DUF7869 domain-containing protein</fullName>
    </recommendedName>
</protein>
<name>A0A9N9MCK8_9CUCU</name>
<organism evidence="3 4">
    <name type="scientific">Ceutorhynchus assimilis</name>
    <name type="common">cabbage seed weevil</name>
    <dbReference type="NCBI Taxonomy" id="467358"/>
    <lineage>
        <taxon>Eukaryota</taxon>
        <taxon>Metazoa</taxon>
        <taxon>Ecdysozoa</taxon>
        <taxon>Arthropoda</taxon>
        <taxon>Hexapoda</taxon>
        <taxon>Insecta</taxon>
        <taxon>Pterygota</taxon>
        <taxon>Neoptera</taxon>
        <taxon>Endopterygota</taxon>
        <taxon>Coleoptera</taxon>
        <taxon>Polyphaga</taxon>
        <taxon>Cucujiformia</taxon>
        <taxon>Curculionidae</taxon>
        <taxon>Ceutorhynchinae</taxon>
        <taxon>Ceutorhynchus</taxon>
    </lineage>
</organism>
<feature type="domain" description="DUF7869" evidence="2">
    <location>
        <begin position="567"/>
        <end position="650"/>
    </location>
</feature>
<gene>
    <name evidence="3" type="ORF">CEUTPL_LOCUS1082</name>
</gene>
<feature type="region of interest" description="Disordered" evidence="1">
    <location>
        <begin position="178"/>
        <end position="266"/>
    </location>
</feature>
<dbReference type="EMBL" id="OU892277">
    <property type="protein sequence ID" value="CAG9760346.1"/>
    <property type="molecule type" value="Genomic_DNA"/>
</dbReference>
<accession>A0A9N9MCK8</accession>
<reference evidence="3" key="1">
    <citation type="submission" date="2022-01" db="EMBL/GenBank/DDBJ databases">
        <authorList>
            <person name="King R."/>
        </authorList>
    </citation>
    <scope>NUCLEOTIDE SEQUENCE</scope>
</reference>
<dbReference type="AlphaFoldDB" id="A0A9N9MCK8"/>